<comment type="caution">
    <text evidence="1">The sequence shown here is derived from an EMBL/GenBank/DDBJ whole genome shotgun (WGS) entry which is preliminary data.</text>
</comment>
<gene>
    <name evidence="1" type="ORF">DBW64_06540</name>
</gene>
<evidence type="ECO:0008006" key="3">
    <source>
        <dbReference type="Google" id="ProtNLM"/>
    </source>
</evidence>
<evidence type="ECO:0000313" key="1">
    <source>
        <dbReference type="EMBL" id="RCL82496.1"/>
    </source>
</evidence>
<name>A0A368EG50_9PROT</name>
<dbReference type="Proteomes" id="UP000252289">
    <property type="component" value="Unassembled WGS sequence"/>
</dbReference>
<dbReference type="EMBL" id="QOQK01000046">
    <property type="protein sequence ID" value="RCL82496.1"/>
    <property type="molecule type" value="Genomic_DNA"/>
</dbReference>
<reference evidence="1 2" key="1">
    <citation type="journal article" date="2018" name="Microbiome">
        <title>Fine metagenomic profile of the Mediterranean stratified and mixed water columns revealed by assembly and recruitment.</title>
        <authorList>
            <person name="Haro-Moreno J.M."/>
            <person name="Lopez-Perez M."/>
            <person name="De La Torre J.R."/>
            <person name="Picazo A."/>
            <person name="Camacho A."/>
            <person name="Rodriguez-Valera F."/>
        </authorList>
    </citation>
    <scope>NUCLEOTIDE SEQUENCE [LARGE SCALE GENOMIC DNA]</scope>
    <source>
        <strain evidence="1">MED-G50</strain>
    </source>
</reference>
<protein>
    <recommendedName>
        <fullName evidence="3">Type II secretion system protein N</fullName>
    </recommendedName>
</protein>
<sequence>MKDIMRRASAYLKNLSVIRARIEPLMRRMSAMSLSAAGLAKLFGVVFLVSLIIQLPASLGMRMLQPQGLYAQSISGSFWDIRLEKFVYAGRQWSSGRFELAALPLLIGRLGGDFSLSGAGGVFNGSIKHAGSDRVAFHRLDGKFSSYFQSTEINAKTIQMPVTVTIEGHKLNLDKTGTCYDGSAMLTLSTDNAIIGSLLPASLLWSGKATCADGVMRFDLTADLAPGAYQTTKIDNIRIAGTLEAMRLKADIIVRLPASSYNDDAILNVLRFSGFEARPDGWALPLEGGF</sequence>
<organism evidence="1 2">
    <name type="scientific">PS1 clade bacterium</name>
    <dbReference type="NCBI Taxonomy" id="2175152"/>
    <lineage>
        <taxon>Bacteria</taxon>
        <taxon>Pseudomonadati</taxon>
        <taxon>Pseudomonadota</taxon>
        <taxon>Alphaproteobacteria</taxon>
        <taxon>PS1 clade</taxon>
    </lineage>
</organism>
<accession>A0A368EG50</accession>
<proteinExistence type="predicted"/>
<dbReference type="AlphaFoldDB" id="A0A368EG50"/>
<evidence type="ECO:0000313" key="2">
    <source>
        <dbReference type="Proteomes" id="UP000252289"/>
    </source>
</evidence>